<name>A0A8D9C9U2_9VIRU</name>
<organism evidence="1">
    <name type="scientific">uncultured marine phage</name>
    <dbReference type="NCBI Taxonomy" id="707152"/>
    <lineage>
        <taxon>Viruses</taxon>
        <taxon>environmental samples</taxon>
    </lineage>
</organism>
<sequence>MVLTIDKWFKSHRIYINPKATYHVFCVDNGYQPHFNKGTYYKVETDVRENESVTRILSPKYNIKRMDDHSINKLFIPLEGKPSKLSMRDKLMIEIRYKNVKKED</sequence>
<protein>
    <submittedName>
        <fullName evidence="1">Uncharacterized protein</fullName>
    </submittedName>
</protein>
<evidence type="ECO:0000313" key="1">
    <source>
        <dbReference type="EMBL" id="CAG7581651.1"/>
    </source>
</evidence>
<accession>A0A8D9C9U2</accession>
<reference evidence="1" key="1">
    <citation type="submission" date="2021-06" db="EMBL/GenBank/DDBJ databases">
        <authorList>
            <person name="Gannon L."/>
            <person name="Redgwell R T."/>
            <person name="Michniewski S."/>
            <person name="Harrison D C."/>
            <person name="Millard A."/>
        </authorList>
    </citation>
    <scope>NUCLEOTIDE SEQUENCE</scope>
</reference>
<dbReference type="EMBL" id="OU342829">
    <property type="protein sequence ID" value="CAG7581651.1"/>
    <property type="molecule type" value="Genomic_DNA"/>
</dbReference>
<gene>
    <name evidence="1" type="ORF">SLAVMIC_00948</name>
</gene>
<proteinExistence type="predicted"/>